<evidence type="ECO:0000256" key="4">
    <source>
        <dbReference type="ARBA" id="ARBA00022475"/>
    </source>
</evidence>
<dbReference type="GO" id="GO:0006935">
    <property type="term" value="P:chemotaxis"/>
    <property type="evidence" value="ECO:0007669"/>
    <property type="project" value="InterPro"/>
</dbReference>
<keyword evidence="6" id="KW-0283">Flagellar rotation</keyword>
<evidence type="ECO:0000256" key="6">
    <source>
        <dbReference type="ARBA" id="ARBA00022779"/>
    </source>
</evidence>
<dbReference type="GO" id="GO:0005886">
    <property type="term" value="C:plasma membrane"/>
    <property type="evidence" value="ECO:0007669"/>
    <property type="project" value="UniProtKB-SubCell"/>
</dbReference>
<dbReference type="EMBL" id="QFQI01000002">
    <property type="protein sequence ID" value="PZQ62163.1"/>
    <property type="molecule type" value="Genomic_DNA"/>
</dbReference>
<reference evidence="12 13" key="1">
    <citation type="submission" date="2017-08" db="EMBL/GenBank/DDBJ databases">
        <title>Infants hospitalized years apart are colonized by the same room-sourced microbial strains.</title>
        <authorList>
            <person name="Brooks B."/>
            <person name="Olm M.R."/>
            <person name="Firek B.A."/>
            <person name="Baker R."/>
            <person name="Thomas B.C."/>
            <person name="Morowitz M.J."/>
            <person name="Banfield J.F."/>
        </authorList>
    </citation>
    <scope>NUCLEOTIDE SEQUENCE [LARGE SCALE GENOMIC DNA]</scope>
    <source>
        <strain evidence="12">S2_005_001_R1_22</strain>
    </source>
</reference>
<accession>A0A2W5R4G7</accession>
<evidence type="ECO:0000256" key="1">
    <source>
        <dbReference type="ARBA" id="ARBA00004651"/>
    </source>
</evidence>
<dbReference type="AlphaFoldDB" id="A0A2W5R4G7"/>
<sequence length="234" mass="25059">MTPATLFDPAALGIVLGGTLLATALRTPLRDVAHALLALRILPRRRFRAEPRLEQIAMLDRLAQRHGVHALDRSVIRDADVAAAVALIVDGAQPDAVAEALDTARRLRMERHRIAADCWTGVAEVAPAMGMVGTLIGLIAMFTRMSDPQAIGAAMAIALLATLYGALLANLVAMPIAVRLRTAARAEATERARLLGPLVAIAIREAPRARRHPRLLDPVPADEPSEHLVHEEAA</sequence>
<evidence type="ECO:0000256" key="2">
    <source>
        <dbReference type="ARBA" id="ARBA00008038"/>
    </source>
</evidence>
<evidence type="ECO:0000256" key="8">
    <source>
        <dbReference type="ARBA" id="ARBA00023136"/>
    </source>
</evidence>
<comment type="caution">
    <text evidence="12">The sequence shown here is derived from an EMBL/GenBank/DDBJ whole genome shotgun (WGS) entry which is preliminary data.</text>
</comment>
<keyword evidence="4" id="KW-1003">Cell membrane</keyword>
<name>A0A2W5R4G7_9SPHN</name>
<evidence type="ECO:0000256" key="9">
    <source>
        <dbReference type="SAM" id="MobiDB-lite"/>
    </source>
</evidence>
<dbReference type="PANTHER" id="PTHR30433:SF2">
    <property type="entry name" value="MOTILITY PROTEIN A"/>
    <property type="match status" value="1"/>
</dbReference>
<organism evidence="12 13">
    <name type="scientific">Sphingomonas taxi</name>
    <dbReference type="NCBI Taxonomy" id="1549858"/>
    <lineage>
        <taxon>Bacteria</taxon>
        <taxon>Pseudomonadati</taxon>
        <taxon>Pseudomonadota</taxon>
        <taxon>Alphaproteobacteria</taxon>
        <taxon>Sphingomonadales</taxon>
        <taxon>Sphingomonadaceae</taxon>
        <taxon>Sphingomonas</taxon>
    </lineage>
</organism>
<evidence type="ECO:0000313" key="12">
    <source>
        <dbReference type="EMBL" id="PZQ62163.1"/>
    </source>
</evidence>
<evidence type="ECO:0000256" key="10">
    <source>
        <dbReference type="SAM" id="Phobius"/>
    </source>
</evidence>
<comment type="subcellular location">
    <subcellularLocation>
        <location evidence="1">Cell membrane</location>
        <topology evidence="1">Multi-pass membrane protein</topology>
    </subcellularLocation>
</comment>
<evidence type="ECO:0000256" key="7">
    <source>
        <dbReference type="ARBA" id="ARBA00022989"/>
    </source>
</evidence>
<dbReference type="InterPro" id="IPR047055">
    <property type="entry name" value="MotA-like"/>
</dbReference>
<evidence type="ECO:0000259" key="11">
    <source>
        <dbReference type="Pfam" id="PF01618"/>
    </source>
</evidence>
<evidence type="ECO:0000313" key="13">
    <source>
        <dbReference type="Proteomes" id="UP000249229"/>
    </source>
</evidence>
<feature type="transmembrane region" description="Helical" evidence="10">
    <location>
        <begin position="151"/>
        <end position="173"/>
    </location>
</feature>
<feature type="domain" description="MotA/TolQ/ExbB proton channel" evidence="11">
    <location>
        <begin position="81"/>
        <end position="190"/>
    </location>
</feature>
<keyword evidence="3" id="KW-0813">Transport</keyword>
<dbReference type="PROSITE" id="PS01307">
    <property type="entry name" value="MOTA"/>
    <property type="match status" value="1"/>
</dbReference>
<keyword evidence="7 10" id="KW-1133">Transmembrane helix</keyword>
<protein>
    <submittedName>
        <fullName evidence="12">Biopolymer transporter ExbB</fullName>
    </submittedName>
</protein>
<evidence type="ECO:0000256" key="5">
    <source>
        <dbReference type="ARBA" id="ARBA00022692"/>
    </source>
</evidence>
<dbReference type="Proteomes" id="UP000249229">
    <property type="component" value="Unassembled WGS sequence"/>
</dbReference>
<keyword evidence="8 10" id="KW-0472">Membrane</keyword>
<dbReference type="Pfam" id="PF01618">
    <property type="entry name" value="MotA_ExbB"/>
    <property type="match status" value="1"/>
</dbReference>
<dbReference type="GO" id="GO:0071978">
    <property type="term" value="P:bacterial-type flagellum-dependent swarming motility"/>
    <property type="evidence" value="ECO:0007669"/>
    <property type="project" value="InterPro"/>
</dbReference>
<evidence type="ECO:0000256" key="3">
    <source>
        <dbReference type="ARBA" id="ARBA00022448"/>
    </source>
</evidence>
<proteinExistence type="inferred from homology"/>
<gene>
    <name evidence="12" type="ORF">DI544_05590</name>
</gene>
<feature type="transmembrane region" description="Helical" evidence="10">
    <location>
        <begin position="6"/>
        <end position="25"/>
    </location>
</feature>
<dbReference type="InterPro" id="IPR002898">
    <property type="entry name" value="MotA_ExbB_proton_chnl"/>
</dbReference>
<dbReference type="InterPro" id="IPR000540">
    <property type="entry name" value="Flag_MotA_CS"/>
</dbReference>
<keyword evidence="5 10" id="KW-0812">Transmembrane</keyword>
<comment type="similarity">
    <text evidence="2">Belongs to the MotA family.</text>
</comment>
<feature type="compositionally biased region" description="Basic and acidic residues" evidence="9">
    <location>
        <begin position="224"/>
        <end position="234"/>
    </location>
</feature>
<feature type="region of interest" description="Disordered" evidence="9">
    <location>
        <begin position="214"/>
        <end position="234"/>
    </location>
</feature>
<feature type="transmembrane region" description="Helical" evidence="10">
    <location>
        <begin position="114"/>
        <end position="139"/>
    </location>
</feature>
<dbReference type="PANTHER" id="PTHR30433">
    <property type="entry name" value="CHEMOTAXIS PROTEIN MOTA"/>
    <property type="match status" value="1"/>
</dbReference>